<gene>
    <name evidence="8" type="ORF">COV53_02595</name>
</gene>
<keyword evidence="6" id="KW-0694">RNA-binding</keyword>
<evidence type="ECO:0000256" key="2">
    <source>
        <dbReference type="ARBA" id="ARBA00022649"/>
    </source>
</evidence>
<evidence type="ECO:0000256" key="3">
    <source>
        <dbReference type="ARBA" id="ARBA00022722"/>
    </source>
</evidence>
<dbReference type="GO" id="GO:0003729">
    <property type="term" value="F:mRNA binding"/>
    <property type="evidence" value="ECO:0007669"/>
    <property type="project" value="InterPro"/>
</dbReference>
<keyword evidence="2" id="KW-1277">Toxin-antitoxin system</keyword>
<comment type="caution">
    <text evidence="8">The sequence shown here is derived from an EMBL/GenBank/DDBJ whole genome shotgun (WGS) entry which is preliminary data.</text>
</comment>
<name>A0A2H0NI20_9BACT</name>
<evidence type="ECO:0000256" key="6">
    <source>
        <dbReference type="ARBA" id="ARBA00022884"/>
    </source>
</evidence>
<dbReference type="Gene3D" id="3.30.920.30">
    <property type="entry name" value="Hypothetical protein"/>
    <property type="match status" value="1"/>
</dbReference>
<dbReference type="GO" id="GO:0004519">
    <property type="term" value="F:endonuclease activity"/>
    <property type="evidence" value="ECO:0007669"/>
    <property type="project" value="UniProtKB-KW"/>
</dbReference>
<sequence length="75" mass="8423">MPKLPVVSGKELIRALSKIGFRFIRQKGDHVILKHKDGRTAIVPLHKEIKKGTLKKGILNPLHISVEELIRVLGL</sequence>
<dbReference type="GO" id="GO:0016787">
    <property type="term" value="F:hydrolase activity"/>
    <property type="evidence" value="ECO:0007669"/>
    <property type="project" value="UniProtKB-KW"/>
</dbReference>
<accession>A0A2H0NI20</accession>
<keyword evidence="3" id="KW-0540">Nuclease</keyword>
<evidence type="ECO:0000256" key="7">
    <source>
        <dbReference type="ARBA" id="ARBA00023016"/>
    </source>
</evidence>
<evidence type="ECO:0000256" key="1">
    <source>
        <dbReference type="ARBA" id="ARBA00006620"/>
    </source>
</evidence>
<keyword evidence="7" id="KW-0346">Stress response</keyword>
<reference evidence="8 9" key="1">
    <citation type="submission" date="2017-09" db="EMBL/GenBank/DDBJ databases">
        <title>Depth-based differentiation of microbial function through sediment-hosted aquifers and enrichment of novel symbionts in the deep terrestrial subsurface.</title>
        <authorList>
            <person name="Probst A.J."/>
            <person name="Ladd B."/>
            <person name="Jarett J.K."/>
            <person name="Geller-Mcgrath D.E."/>
            <person name="Sieber C.M."/>
            <person name="Emerson J.B."/>
            <person name="Anantharaman K."/>
            <person name="Thomas B.C."/>
            <person name="Malmstrom R."/>
            <person name="Stieglmeier M."/>
            <person name="Klingl A."/>
            <person name="Woyke T."/>
            <person name="Ryan C.M."/>
            <person name="Banfield J.F."/>
        </authorList>
    </citation>
    <scope>NUCLEOTIDE SEQUENCE [LARGE SCALE GENOMIC DNA]</scope>
    <source>
        <strain evidence="8">CG11_big_fil_rev_8_21_14_0_20_37_11</strain>
    </source>
</reference>
<dbReference type="SUPFAM" id="SSF54786">
    <property type="entry name" value="YcfA/nrd intein domain"/>
    <property type="match status" value="1"/>
</dbReference>
<dbReference type="AlphaFoldDB" id="A0A2H0NI20"/>
<protein>
    <recommendedName>
        <fullName evidence="10">Addiction module toxin, HicA family</fullName>
    </recommendedName>
</protein>
<evidence type="ECO:0000313" key="8">
    <source>
        <dbReference type="EMBL" id="PIR08523.1"/>
    </source>
</evidence>
<proteinExistence type="inferred from homology"/>
<dbReference type="Proteomes" id="UP000230707">
    <property type="component" value="Unassembled WGS sequence"/>
</dbReference>
<comment type="similarity">
    <text evidence="1">Belongs to the HicA mRNA interferase family.</text>
</comment>
<evidence type="ECO:0008006" key="10">
    <source>
        <dbReference type="Google" id="ProtNLM"/>
    </source>
</evidence>
<dbReference type="InterPro" id="IPR038570">
    <property type="entry name" value="HicA_sf"/>
</dbReference>
<keyword evidence="5" id="KW-0378">Hydrolase</keyword>
<organism evidence="8 9">
    <name type="scientific">Candidatus Gottesmanbacteria bacterium CG11_big_fil_rev_8_21_14_0_20_37_11</name>
    <dbReference type="NCBI Taxonomy" id="1974575"/>
    <lineage>
        <taxon>Bacteria</taxon>
        <taxon>Candidatus Gottesmaniibacteriota</taxon>
    </lineage>
</organism>
<dbReference type="EMBL" id="PCWS01000061">
    <property type="protein sequence ID" value="PIR08523.1"/>
    <property type="molecule type" value="Genomic_DNA"/>
</dbReference>
<evidence type="ECO:0000256" key="5">
    <source>
        <dbReference type="ARBA" id="ARBA00022801"/>
    </source>
</evidence>
<evidence type="ECO:0000256" key="4">
    <source>
        <dbReference type="ARBA" id="ARBA00022759"/>
    </source>
</evidence>
<evidence type="ECO:0000313" key="9">
    <source>
        <dbReference type="Proteomes" id="UP000230707"/>
    </source>
</evidence>
<dbReference type="InterPro" id="IPR012933">
    <property type="entry name" value="HicA_mRNA_interferase"/>
</dbReference>
<dbReference type="Pfam" id="PF07927">
    <property type="entry name" value="HicA_toxin"/>
    <property type="match status" value="1"/>
</dbReference>
<keyword evidence="4" id="KW-0255">Endonuclease</keyword>